<dbReference type="Gene3D" id="3.80.10.10">
    <property type="entry name" value="Ribonuclease Inhibitor"/>
    <property type="match status" value="1"/>
</dbReference>
<gene>
    <name evidence="1" type="ORF">O3P69_004808</name>
</gene>
<evidence type="ECO:0000313" key="1">
    <source>
        <dbReference type="EMBL" id="KAK8397350.1"/>
    </source>
</evidence>
<comment type="caution">
    <text evidence="1">The sequence shown here is derived from an EMBL/GenBank/DDBJ whole genome shotgun (WGS) entry which is preliminary data.</text>
</comment>
<sequence>MLACFYPNVRLRDLEINFFEGEQKGIASPFLEVGARVPAMGATFSLTDTSLEKLSGLVKHAPYLRELRVHVDGGVDRLTTDPETRMQEAGVKLDKLVGQLTAFESLAVRTDSLTGAVSAFEPALLVRGECITSLHLCCERTMMESNAVYQMVNLCPRLCVLVLTLPLGKKDASSSCSRTMLQPCHTLHTLAVLNSGWASLPEDPCPLKIMHHILEAAHNLKTLGLSCTMAMKDDLSTLASDSLRSLHLQFTTQPGTPSELATFLNPLVPNFPHLRTLSLDEKFAQFPLEALAPLLRTGINVTKWVPEFLHPAKWEFPSESVNIFSF</sequence>
<keyword evidence="2" id="KW-1185">Reference proteome</keyword>
<dbReference type="AlphaFoldDB" id="A0AAW0UEQ9"/>
<protein>
    <submittedName>
        <fullName evidence="1">Uncharacterized protein</fullName>
    </submittedName>
</protein>
<dbReference type="EMBL" id="JARAKH010000014">
    <property type="protein sequence ID" value="KAK8397350.1"/>
    <property type="molecule type" value="Genomic_DNA"/>
</dbReference>
<name>A0AAW0UEQ9_SCYPA</name>
<dbReference type="SUPFAM" id="SSF52047">
    <property type="entry name" value="RNI-like"/>
    <property type="match status" value="1"/>
</dbReference>
<dbReference type="Proteomes" id="UP001487740">
    <property type="component" value="Unassembled WGS sequence"/>
</dbReference>
<evidence type="ECO:0000313" key="2">
    <source>
        <dbReference type="Proteomes" id="UP001487740"/>
    </source>
</evidence>
<proteinExistence type="predicted"/>
<dbReference type="InterPro" id="IPR032675">
    <property type="entry name" value="LRR_dom_sf"/>
</dbReference>
<reference evidence="1 2" key="1">
    <citation type="submission" date="2023-03" db="EMBL/GenBank/DDBJ databases">
        <title>High-quality genome of Scylla paramamosain provides insights in environmental adaptation.</title>
        <authorList>
            <person name="Zhang L."/>
        </authorList>
    </citation>
    <scope>NUCLEOTIDE SEQUENCE [LARGE SCALE GENOMIC DNA]</scope>
    <source>
        <strain evidence="1">LZ_2023a</strain>
        <tissue evidence="1">Muscle</tissue>
    </source>
</reference>
<accession>A0AAW0UEQ9</accession>
<organism evidence="1 2">
    <name type="scientific">Scylla paramamosain</name>
    <name type="common">Mud crab</name>
    <dbReference type="NCBI Taxonomy" id="85552"/>
    <lineage>
        <taxon>Eukaryota</taxon>
        <taxon>Metazoa</taxon>
        <taxon>Ecdysozoa</taxon>
        <taxon>Arthropoda</taxon>
        <taxon>Crustacea</taxon>
        <taxon>Multicrustacea</taxon>
        <taxon>Malacostraca</taxon>
        <taxon>Eumalacostraca</taxon>
        <taxon>Eucarida</taxon>
        <taxon>Decapoda</taxon>
        <taxon>Pleocyemata</taxon>
        <taxon>Brachyura</taxon>
        <taxon>Eubrachyura</taxon>
        <taxon>Portunoidea</taxon>
        <taxon>Portunidae</taxon>
        <taxon>Portuninae</taxon>
        <taxon>Scylla</taxon>
    </lineage>
</organism>